<reference evidence="2 3" key="1">
    <citation type="journal article" date="2015" name="Sci. Rep.">
        <title>Genome of the facultative scuticociliatosis pathogen Pseudocohnilembus persalinus provides insight into its virulence through horizontal gene transfer.</title>
        <authorList>
            <person name="Xiong J."/>
            <person name="Wang G."/>
            <person name="Cheng J."/>
            <person name="Tian M."/>
            <person name="Pan X."/>
            <person name="Warren A."/>
            <person name="Jiang C."/>
            <person name="Yuan D."/>
            <person name="Miao W."/>
        </authorList>
    </citation>
    <scope>NUCLEOTIDE SEQUENCE [LARGE SCALE GENOMIC DNA]</scope>
    <source>
        <strain evidence="2">36N120E</strain>
    </source>
</reference>
<name>A0A0V0QL69_PSEPJ</name>
<evidence type="ECO:0000313" key="2">
    <source>
        <dbReference type="EMBL" id="KRX02824.1"/>
    </source>
</evidence>
<sequence>MIRKNLVRVTRQSFCSQQQYESKNIQPPELQPMELEPFKFAQEREQLMYGYTMEELYGKRLGVQHSEKIQFEMSKDNIFMFILLFSGISFAFYSRDVRHKMNKDYDNYIYHDMNTVRPIPDHVRQ</sequence>
<protein>
    <submittedName>
        <fullName evidence="2">Uncharacterized protein</fullName>
    </submittedName>
</protein>
<proteinExistence type="predicted"/>
<dbReference type="OMA" id="QFEMSKD"/>
<comment type="caution">
    <text evidence="2">The sequence shown here is derived from an EMBL/GenBank/DDBJ whole genome shotgun (WGS) entry which is preliminary data.</text>
</comment>
<dbReference type="InParanoid" id="A0A0V0QL69"/>
<dbReference type="OrthoDB" id="283068at2759"/>
<dbReference type="Proteomes" id="UP000054937">
    <property type="component" value="Unassembled WGS sequence"/>
</dbReference>
<keyword evidence="1" id="KW-1133">Transmembrane helix</keyword>
<evidence type="ECO:0000256" key="1">
    <source>
        <dbReference type="SAM" id="Phobius"/>
    </source>
</evidence>
<organism evidence="2 3">
    <name type="scientific">Pseudocohnilembus persalinus</name>
    <name type="common">Ciliate</name>
    <dbReference type="NCBI Taxonomy" id="266149"/>
    <lineage>
        <taxon>Eukaryota</taxon>
        <taxon>Sar</taxon>
        <taxon>Alveolata</taxon>
        <taxon>Ciliophora</taxon>
        <taxon>Intramacronucleata</taxon>
        <taxon>Oligohymenophorea</taxon>
        <taxon>Scuticociliatia</taxon>
        <taxon>Philasterida</taxon>
        <taxon>Pseudocohnilembidae</taxon>
        <taxon>Pseudocohnilembus</taxon>
    </lineage>
</organism>
<keyword evidence="3" id="KW-1185">Reference proteome</keyword>
<keyword evidence="1" id="KW-0472">Membrane</keyword>
<accession>A0A0V0QL69</accession>
<evidence type="ECO:0000313" key="3">
    <source>
        <dbReference type="Proteomes" id="UP000054937"/>
    </source>
</evidence>
<gene>
    <name evidence="2" type="ORF">PPERSA_04027</name>
</gene>
<dbReference type="AlphaFoldDB" id="A0A0V0QL69"/>
<dbReference type="EMBL" id="LDAU01000151">
    <property type="protein sequence ID" value="KRX02824.1"/>
    <property type="molecule type" value="Genomic_DNA"/>
</dbReference>
<keyword evidence="1" id="KW-0812">Transmembrane</keyword>
<feature type="transmembrane region" description="Helical" evidence="1">
    <location>
        <begin position="78"/>
        <end position="94"/>
    </location>
</feature>